<keyword evidence="2" id="KW-1185">Reference proteome</keyword>
<name>A0ABY5RTW3_9HYPH</name>
<dbReference type="Proteomes" id="UP001017257">
    <property type="component" value="Chromosome"/>
</dbReference>
<gene>
    <name evidence="1" type="ORF">HPT29_006115</name>
</gene>
<sequence>MLVDDEQIRGLRLPNTLELPPSHTAAMIGLFLKSLYAETLSEAHPRHLTALIERLDEAERRSMKADPGQRSGRA</sequence>
<proteinExistence type="predicted"/>
<evidence type="ECO:0000313" key="1">
    <source>
        <dbReference type="EMBL" id="UVF20700.1"/>
    </source>
</evidence>
<evidence type="ECO:0000313" key="2">
    <source>
        <dbReference type="Proteomes" id="UP001017257"/>
    </source>
</evidence>
<reference evidence="1" key="1">
    <citation type="submission" date="2022-08" db="EMBL/GenBank/DDBJ databases">
        <title>Microvirga terrae sp. nov., isolated from soil.</title>
        <authorList>
            <person name="Kim K.H."/>
            <person name="Seo Y.L."/>
            <person name="Kim J.M."/>
            <person name="Lee J.K."/>
            <person name="Han D.M."/>
            <person name="Jeon C.O."/>
        </authorList>
    </citation>
    <scope>NUCLEOTIDE SEQUENCE</scope>
    <source>
        <strain evidence="1">R24</strain>
    </source>
</reference>
<accession>A0ABY5RTW3</accession>
<protein>
    <recommendedName>
        <fullName evidence="3">Anti-sigma factor NepR domain-containing protein</fullName>
    </recommendedName>
</protein>
<dbReference type="EMBL" id="CP102845">
    <property type="protein sequence ID" value="UVF20700.1"/>
    <property type="molecule type" value="Genomic_DNA"/>
</dbReference>
<dbReference type="RefSeq" id="WP_173946948.1">
    <property type="nucleotide sequence ID" value="NZ_CP102845.1"/>
</dbReference>
<organism evidence="1 2">
    <name type="scientific">Microvirga terrae</name>
    <dbReference type="NCBI Taxonomy" id="2740529"/>
    <lineage>
        <taxon>Bacteria</taxon>
        <taxon>Pseudomonadati</taxon>
        <taxon>Pseudomonadota</taxon>
        <taxon>Alphaproteobacteria</taxon>
        <taxon>Hyphomicrobiales</taxon>
        <taxon>Methylobacteriaceae</taxon>
        <taxon>Microvirga</taxon>
    </lineage>
</organism>
<evidence type="ECO:0008006" key="3">
    <source>
        <dbReference type="Google" id="ProtNLM"/>
    </source>
</evidence>